<evidence type="ECO:0000256" key="3">
    <source>
        <dbReference type="ARBA" id="ARBA00022801"/>
    </source>
</evidence>
<feature type="active site" description="Nucleophile" evidence="5">
    <location>
        <position position="7"/>
    </location>
</feature>
<sequence>MKILMVCLGNICRSPLAEGILQSKVSSDVIVDSAGTSGYHEGELPDKRSIAVAHKYGIDITNQRSRKFRRKDFQEFDLIYAMDESNYIDILSLASTEEEKEKVKMILNESHPEEDRNVPDPYYGGEMGFENVYRMLDEACSVIASKI</sequence>
<evidence type="ECO:0000256" key="2">
    <source>
        <dbReference type="ARBA" id="ARBA00013064"/>
    </source>
</evidence>
<proteinExistence type="inferred from homology"/>
<dbReference type="EC" id="3.1.3.48" evidence="2"/>
<evidence type="ECO:0000256" key="4">
    <source>
        <dbReference type="ARBA" id="ARBA00022912"/>
    </source>
</evidence>
<accession>A0A1Y2PBB1</accession>
<dbReference type="Pfam" id="PF01451">
    <property type="entry name" value="LMWPc"/>
    <property type="match status" value="1"/>
</dbReference>
<dbReference type="PRINTS" id="PR00719">
    <property type="entry name" value="LMWPTPASE"/>
</dbReference>
<keyword evidence="4" id="KW-0904">Protein phosphatase</keyword>
<feature type="active site" description="Proton donor" evidence="5">
    <location>
        <position position="120"/>
    </location>
</feature>
<dbReference type="InterPro" id="IPR036196">
    <property type="entry name" value="Ptyr_pPase_sf"/>
</dbReference>
<organism evidence="7 8">
    <name type="scientific">Tenacibaculum holothuriorum</name>
    <dbReference type="NCBI Taxonomy" id="1635173"/>
    <lineage>
        <taxon>Bacteria</taxon>
        <taxon>Pseudomonadati</taxon>
        <taxon>Bacteroidota</taxon>
        <taxon>Flavobacteriia</taxon>
        <taxon>Flavobacteriales</taxon>
        <taxon>Flavobacteriaceae</taxon>
        <taxon>Tenacibaculum</taxon>
    </lineage>
</organism>
<dbReference type="Gene3D" id="3.40.50.2300">
    <property type="match status" value="1"/>
</dbReference>
<dbReference type="SMART" id="SM00226">
    <property type="entry name" value="LMWPc"/>
    <property type="match status" value="1"/>
</dbReference>
<dbReference type="GO" id="GO:0004725">
    <property type="term" value="F:protein tyrosine phosphatase activity"/>
    <property type="evidence" value="ECO:0007669"/>
    <property type="project" value="UniProtKB-EC"/>
</dbReference>
<gene>
    <name evidence="7" type="ORF">WH52_10010</name>
</gene>
<name>A0A1Y2PBB1_9FLAO</name>
<dbReference type="AlphaFoldDB" id="A0A1Y2PBB1"/>
<dbReference type="STRING" id="1635173.WH52_10010"/>
<keyword evidence="3" id="KW-0378">Hydrolase</keyword>
<dbReference type="Proteomes" id="UP000194221">
    <property type="component" value="Unassembled WGS sequence"/>
</dbReference>
<dbReference type="PANTHER" id="PTHR11717">
    <property type="entry name" value="LOW MOLECULAR WEIGHT PROTEIN TYROSINE PHOSPHATASE"/>
    <property type="match status" value="1"/>
</dbReference>
<dbReference type="RefSeq" id="WP_233131546.1">
    <property type="nucleotide sequence ID" value="NZ_LAPZ01000007.1"/>
</dbReference>
<dbReference type="InParanoid" id="A0A1Y2PBB1"/>
<evidence type="ECO:0000313" key="8">
    <source>
        <dbReference type="Proteomes" id="UP000194221"/>
    </source>
</evidence>
<feature type="domain" description="Phosphotyrosine protein phosphatase I" evidence="6">
    <location>
        <begin position="1"/>
        <end position="146"/>
    </location>
</feature>
<dbReference type="InterPro" id="IPR050438">
    <property type="entry name" value="LMW_PTPase"/>
</dbReference>
<dbReference type="InterPro" id="IPR023485">
    <property type="entry name" value="Ptyr_pPase"/>
</dbReference>
<dbReference type="EMBL" id="LAPZ01000007">
    <property type="protein sequence ID" value="OSY87753.1"/>
    <property type="molecule type" value="Genomic_DNA"/>
</dbReference>
<dbReference type="PANTHER" id="PTHR11717:SF7">
    <property type="entry name" value="LOW MOLECULAR WEIGHT PHOSPHOTYROSINE PROTEIN PHOSPHATASE"/>
    <property type="match status" value="1"/>
</dbReference>
<feature type="active site" description="Nucleophile" evidence="5">
    <location>
        <position position="13"/>
    </location>
</feature>
<dbReference type="FunCoup" id="A0A1Y2PBB1">
    <property type="interactions" value="375"/>
</dbReference>
<evidence type="ECO:0000259" key="6">
    <source>
        <dbReference type="SMART" id="SM00226"/>
    </source>
</evidence>
<dbReference type="InterPro" id="IPR017867">
    <property type="entry name" value="Tyr_phospatase_low_mol_wt"/>
</dbReference>
<keyword evidence="8" id="KW-1185">Reference proteome</keyword>
<evidence type="ECO:0000313" key="7">
    <source>
        <dbReference type="EMBL" id="OSY87753.1"/>
    </source>
</evidence>
<evidence type="ECO:0000256" key="5">
    <source>
        <dbReference type="PIRSR" id="PIRSR617867-1"/>
    </source>
</evidence>
<comment type="caution">
    <text evidence="7">The sequence shown here is derived from an EMBL/GenBank/DDBJ whole genome shotgun (WGS) entry which is preliminary data.</text>
</comment>
<dbReference type="SUPFAM" id="SSF52788">
    <property type="entry name" value="Phosphotyrosine protein phosphatases I"/>
    <property type="match status" value="1"/>
</dbReference>
<reference evidence="7 8" key="1">
    <citation type="submission" date="2015-03" db="EMBL/GenBank/DDBJ databases">
        <title>Genome sequence of Tenacibaculum sp. S2-2, isolated from intestinal microbiota of sea cucumber, Apostichopus japonicas.</title>
        <authorList>
            <person name="Shao Z."/>
            <person name="Wang L."/>
            <person name="Li X."/>
        </authorList>
    </citation>
    <scope>NUCLEOTIDE SEQUENCE [LARGE SCALE GENOMIC DNA]</scope>
    <source>
        <strain evidence="7 8">S2-2</strain>
    </source>
</reference>
<dbReference type="CDD" id="cd16343">
    <property type="entry name" value="LMWPTP"/>
    <property type="match status" value="1"/>
</dbReference>
<evidence type="ECO:0000256" key="1">
    <source>
        <dbReference type="ARBA" id="ARBA00011063"/>
    </source>
</evidence>
<comment type="similarity">
    <text evidence="1">Belongs to the low molecular weight phosphotyrosine protein phosphatase family.</text>
</comment>
<protein>
    <recommendedName>
        <fullName evidence="2">protein-tyrosine-phosphatase</fullName>
        <ecNumber evidence="2">3.1.3.48</ecNumber>
    </recommendedName>
</protein>